<protein>
    <submittedName>
        <fullName evidence="2">Uncharacterized protein</fullName>
    </submittedName>
</protein>
<feature type="signal peptide" evidence="1">
    <location>
        <begin position="1"/>
        <end position="35"/>
    </location>
</feature>
<reference evidence="3" key="1">
    <citation type="journal article" date="2022" name="Int. J. Syst. Evol. Microbiol.">
        <title>Anaeromyxobacter oryzae sp. nov., Anaeromyxobacter diazotrophicus sp. nov. and Anaeromyxobacter paludicola sp. nov., isolated from paddy soils.</title>
        <authorList>
            <person name="Itoh H."/>
            <person name="Xu Z."/>
            <person name="Mise K."/>
            <person name="Masuda Y."/>
            <person name="Ushijima N."/>
            <person name="Hayakawa C."/>
            <person name="Shiratori Y."/>
            <person name="Senoo K."/>
        </authorList>
    </citation>
    <scope>NUCLEOTIDE SEQUENCE [LARGE SCALE GENOMIC DNA]</scope>
    <source>
        <strain evidence="3">Red232</strain>
    </source>
</reference>
<sequence length="342" mass="35876">MAIAFRRSGDQDMSFGKKAYAMLAMALACAAPATACAWSAGGHAYIALHSARSAGSASPRELCLRMYGANAVDLFNTTFTREGRALAAVLHDRKSARANLAPLSRARTDDERAFALGFATHNEAWGTDATAHVAGVVAGRREGYVIAKAQLLAAEIGPAVEPLLAARGIRLEPAQLLEVCHQFVELAVDLLLVEADPEVGPWMVQSALCPTADVRRLLVESLGPVLAPVAGDRARAEALVVAAEADFRQSLFLNGLALMQPDAAHQLAVATGRLAEGYLGLPEGAGAALAPLIELGIGKARALCEPDALAEVRTTVDVVDARLAARRLGQPPNSLLAARARR</sequence>
<dbReference type="Proteomes" id="UP001162891">
    <property type="component" value="Chromosome"/>
</dbReference>
<proteinExistence type="predicted"/>
<organism evidence="2 3">
    <name type="scientific">Anaeromyxobacter oryzae</name>
    <dbReference type="NCBI Taxonomy" id="2918170"/>
    <lineage>
        <taxon>Bacteria</taxon>
        <taxon>Pseudomonadati</taxon>
        <taxon>Myxococcota</taxon>
        <taxon>Myxococcia</taxon>
        <taxon>Myxococcales</taxon>
        <taxon>Cystobacterineae</taxon>
        <taxon>Anaeromyxobacteraceae</taxon>
        <taxon>Anaeromyxobacter</taxon>
    </lineage>
</organism>
<feature type="chain" id="PRO_5046963116" evidence="1">
    <location>
        <begin position="36"/>
        <end position="342"/>
    </location>
</feature>
<dbReference type="EMBL" id="AP025591">
    <property type="protein sequence ID" value="BDG01217.1"/>
    <property type="molecule type" value="Genomic_DNA"/>
</dbReference>
<evidence type="ECO:0000313" key="2">
    <source>
        <dbReference type="EMBL" id="BDG01217.1"/>
    </source>
</evidence>
<evidence type="ECO:0000313" key="3">
    <source>
        <dbReference type="Proteomes" id="UP001162891"/>
    </source>
</evidence>
<keyword evidence="3" id="KW-1185">Reference proteome</keyword>
<name>A0ABN6MJK5_9BACT</name>
<gene>
    <name evidence="2" type="ORF">AMOR_02130</name>
</gene>
<evidence type="ECO:0000256" key="1">
    <source>
        <dbReference type="SAM" id="SignalP"/>
    </source>
</evidence>
<accession>A0ABN6MJK5</accession>
<keyword evidence="1" id="KW-0732">Signal</keyword>